<sequence>MKTIIPIIVLLCFTTIVKSQLTIGTPEASNSSVSLEFSEAENRGIILPYVEDKSAITESGTLIYDVTDHKVKYLKDSEWIDLSVDDSGLADISIQTTKTELPDSKMAIGNNADTDETKGLLVLTDTDKAMILPKVPEPHLNIIDPSPGMIVYDTTNRLLAVFNGSVWTFWKP</sequence>
<name>A0A1M7CV18_9FLAO</name>
<proteinExistence type="predicted"/>
<dbReference type="RefSeq" id="WP_072934036.1">
    <property type="nucleotide sequence ID" value="NZ_BMFL01000029.1"/>
</dbReference>
<evidence type="ECO:0000313" key="2">
    <source>
        <dbReference type="EMBL" id="SHL71091.1"/>
    </source>
</evidence>
<reference evidence="4" key="4">
    <citation type="journal article" date="2019" name="Int. J. Syst. Evol. Microbiol.">
        <title>The Global Catalogue of Microorganisms (GCM) 10K type strain sequencing project: providing services to taxonomists for standard genome sequencing and annotation.</title>
        <authorList>
            <consortium name="The Broad Institute Genomics Platform"/>
            <consortium name="The Broad Institute Genome Sequencing Center for Infectious Disease"/>
            <person name="Wu L."/>
            <person name="Ma J."/>
        </authorList>
    </citation>
    <scope>NUCLEOTIDE SEQUENCE [LARGE SCALE GENOMIC DNA]</scope>
    <source>
        <strain evidence="4">CGMCC 1.12707</strain>
    </source>
</reference>
<reference evidence="3" key="2">
    <citation type="submission" date="2016-11" db="EMBL/GenBank/DDBJ databases">
        <authorList>
            <person name="Varghese N."/>
            <person name="Submissions S."/>
        </authorList>
    </citation>
    <scope>NUCLEOTIDE SEQUENCE [LARGE SCALE GENOMIC DNA]</scope>
    <source>
        <strain evidence="3">DSM 27989</strain>
    </source>
</reference>
<dbReference type="EMBL" id="BMFL01000029">
    <property type="protein sequence ID" value="GGF10812.1"/>
    <property type="molecule type" value="Genomic_DNA"/>
</dbReference>
<reference evidence="1" key="1">
    <citation type="journal article" date="2014" name="Int. J. Syst. Evol. Microbiol.">
        <title>Complete genome of a new Firmicutes species belonging to the dominant human colonic microbiota ('Ruminococcus bicirculans') reveals two chromosomes and a selective capacity to utilize plant glucans.</title>
        <authorList>
            <consortium name="NISC Comparative Sequencing Program"/>
            <person name="Wegmann U."/>
            <person name="Louis P."/>
            <person name="Goesmann A."/>
            <person name="Henrissat B."/>
            <person name="Duncan S.H."/>
            <person name="Flint H.J."/>
        </authorList>
    </citation>
    <scope>NUCLEOTIDE SEQUENCE</scope>
    <source>
        <strain evidence="1">CGMCC 1.12707</strain>
    </source>
</reference>
<dbReference type="EMBL" id="FRBH01000015">
    <property type="protein sequence ID" value="SHL71091.1"/>
    <property type="molecule type" value="Genomic_DNA"/>
</dbReference>
<dbReference type="OrthoDB" id="705292at2"/>
<organism evidence="2 3">
    <name type="scientific">Chishuiella changwenlii</name>
    <dbReference type="NCBI Taxonomy" id="1434701"/>
    <lineage>
        <taxon>Bacteria</taxon>
        <taxon>Pseudomonadati</taxon>
        <taxon>Bacteroidota</taxon>
        <taxon>Flavobacteriia</taxon>
        <taxon>Flavobacteriales</taxon>
        <taxon>Weeksellaceae</taxon>
        <taxon>Chishuiella</taxon>
    </lineage>
</organism>
<accession>A0A1M7CV18</accession>
<evidence type="ECO:0000313" key="3">
    <source>
        <dbReference type="Proteomes" id="UP000184120"/>
    </source>
</evidence>
<dbReference type="Proteomes" id="UP000184120">
    <property type="component" value="Unassembled WGS sequence"/>
</dbReference>
<protein>
    <submittedName>
        <fullName evidence="2">Uncharacterized protein</fullName>
    </submittedName>
</protein>
<evidence type="ECO:0000313" key="4">
    <source>
        <dbReference type="Proteomes" id="UP000650994"/>
    </source>
</evidence>
<dbReference type="Proteomes" id="UP000650994">
    <property type="component" value="Unassembled WGS sequence"/>
</dbReference>
<gene>
    <name evidence="1" type="ORF">GCM10010984_29920</name>
    <name evidence="2" type="ORF">SAMN05443634_11551</name>
</gene>
<reference evidence="2" key="3">
    <citation type="submission" date="2016-11" db="EMBL/GenBank/DDBJ databases">
        <authorList>
            <person name="Jaros S."/>
            <person name="Januszkiewicz K."/>
            <person name="Wedrychowicz H."/>
        </authorList>
    </citation>
    <scope>NUCLEOTIDE SEQUENCE [LARGE SCALE GENOMIC DNA]</scope>
    <source>
        <strain evidence="2">DSM 27989</strain>
    </source>
</reference>
<reference evidence="1" key="5">
    <citation type="submission" date="2024-05" db="EMBL/GenBank/DDBJ databases">
        <authorList>
            <person name="Sun Q."/>
            <person name="Zhou Y."/>
        </authorList>
    </citation>
    <scope>NUCLEOTIDE SEQUENCE</scope>
    <source>
        <strain evidence="1">CGMCC 1.12707</strain>
    </source>
</reference>
<keyword evidence="4" id="KW-1185">Reference proteome</keyword>
<evidence type="ECO:0000313" key="1">
    <source>
        <dbReference type="EMBL" id="GGF10812.1"/>
    </source>
</evidence>
<dbReference type="AlphaFoldDB" id="A0A1M7CV18"/>